<name>A0A0C2HFM0_9BILA</name>
<protein>
    <submittedName>
        <fullName evidence="2">Uncharacterized protein</fullName>
    </submittedName>
</protein>
<evidence type="ECO:0000313" key="2">
    <source>
        <dbReference type="EMBL" id="KIH68366.1"/>
    </source>
</evidence>
<feature type="region of interest" description="Disordered" evidence="1">
    <location>
        <begin position="129"/>
        <end position="161"/>
    </location>
</feature>
<feature type="region of interest" description="Disordered" evidence="1">
    <location>
        <begin position="86"/>
        <end position="108"/>
    </location>
</feature>
<sequence length="161" mass="17880">MDRSEVDQLGAITKMKNTLNEFLDVVYVCMDVRQKKRGTTRRKKRCKVALRDGERARETESPDEYHLDYESEQCAQQNNVLEDCNTESSITRSHVDGDKISSRSRPGVRLGTAPVPAWRVARGTAAGAACASSRPQAWTRPRTAGLSPHSSCQWTPDAGIS</sequence>
<evidence type="ECO:0000313" key="3">
    <source>
        <dbReference type="Proteomes" id="UP000054047"/>
    </source>
</evidence>
<proteinExistence type="predicted"/>
<dbReference type="Proteomes" id="UP000054047">
    <property type="component" value="Unassembled WGS sequence"/>
</dbReference>
<organism evidence="2 3">
    <name type="scientific">Ancylostoma duodenale</name>
    <dbReference type="NCBI Taxonomy" id="51022"/>
    <lineage>
        <taxon>Eukaryota</taxon>
        <taxon>Metazoa</taxon>
        <taxon>Ecdysozoa</taxon>
        <taxon>Nematoda</taxon>
        <taxon>Chromadorea</taxon>
        <taxon>Rhabditida</taxon>
        <taxon>Rhabditina</taxon>
        <taxon>Rhabditomorpha</taxon>
        <taxon>Strongyloidea</taxon>
        <taxon>Ancylostomatidae</taxon>
        <taxon>Ancylostomatinae</taxon>
        <taxon>Ancylostoma</taxon>
    </lineage>
</organism>
<dbReference type="AlphaFoldDB" id="A0A0C2HFM0"/>
<evidence type="ECO:0000256" key="1">
    <source>
        <dbReference type="SAM" id="MobiDB-lite"/>
    </source>
</evidence>
<dbReference type="EMBL" id="KN726395">
    <property type="protein sequence ID" value="KIH68366.1"/>
    <property type="molecule type" value="Genomic_DNA"/>
</dbReference>
<accession>A0A0C2HFM0</accession>
<gene>
    <name evidence="2" type="ORF">ANCDUO_01296</name>
</gene>
<keyword evidence="3" id="KW-1185">Reference proteome</keyword>
<reference evidence="2 3" key="1">
    <citation type="submission" date="2013-12" db="EMBL/GenBank/DDBJ databases">
        <title>Draft genome of the parsitic nematode Ancylostoma duodenale.</title>
        <authorList>
            <person name="Mitreva M."/>
        </authorList>
    </citation>
    <scope>NUCLEOTIDE SEQUENCE [LARGE SCALE GENOMIC DNA]</scope>
    <source>
        <strain evidence="2 3">Zhejiang</strain>
    </source>
</reference>